<dbReference type="InterPro" id="IPR040079">
    <property type="entry name" value="Glutathione_S-Trfase"/>
</dbReference>
<keyword evidence="5" id="KW-1185">Reference proteome</keyword>
<evidence type="ECO:0000259" key="1">
    <source>
        <dbReference type="PROSITE" id="PS50404"/>
    </source>
</evidence>
<dbReference type="Proteomes" id="UP000253065">
    <property type="component" value="Unassembled WGS sequence"/>
</dbReference>
<dbReference type="SFLD" id="SFLDG01150">
    <property type="entry name" value="Main.1:_Beta-like"/>
    <property type="match status" value="1"/>
</dbReference>
<proteinExistence type="predicted"/>
<dbReference type="PANTHER" id="PTHR44051">
    <property type="entry name" value="GLUTATHIONE S-TRANSFERASE-RELATED"/>
    <property type="match status" value="1"/>
</dbReference>
<dbReference type="InterPro" id="IPR036249">
    <property type="entry name" value="Thioredoxin-like_sf"/>
</dbReference>
<evidence type="ECO:0000313" key="2">
    <source>
        <dbReference type="EMBL" id="RBP76892.1"/>
    </source>
</evidence>
<accession>A0A368V9D8</accession>
<dbReference type="CDD" id="cd03046">
    <property type="entry name" value="GST_N_GTT1_like"/>
    <property type="match status" value="1"/>
</dbReference>
<dbReference type="GeneID" id="31820625"/>
<comment type="caution">
    <text evidence="3">The sequence shown here is derived from an EMBL/GenBank/DDBJ whole genome shotgun (WGS) entry which is preliminary data.</text>
</comment>
<organism evidence="3 4">
    <name type="scientific">Marinobacter nauticus</name>
    <name type="common">Marinobacter hydrocarbonoclasticus</name>
    <name type="synonym">Marinobacter aquaeolei</name>
    <dbReference type="NCBI Taxonomy" id="2743"/>
    <lineage>
        <taxon>Bacteria</taxon>
        <taxon>Pseudomonadati</taxon>
        <taxon>Pseudomonadota</taxon>
        <taxon>Gammaproteobacteria</taxon>
        <taxon>Pseudomonadales</taxon>
        <taxon>Marinobacteraceae</taxon>
        <taxon>Marinobacter</taxon>
    </lineage>
</organism>
<dbReference type="Pfam" id="PF02798">
    <property type="entry name" value="GST_N"/>
    <property type="match status" value="1"/>
</dbReference>
<dbReference type="SFLD" id="SFLDS00019">
    <property type="entry name" value="Glutathione_Transferase_(cytos"/>
    <property type="match status" value="1"/>
</dbReference>
<dbReference type="GO" id="GO:0016740">
    <property type="term" value="F:transferase activity"/>
    <property type="evidence" value="ECO:0007669"/>
    <property type="project" value="UniProtKB-KW"/>
</dbReference>
<dbReference type="PROSITE" id="PS50404">
    <property type="entry name" value="GST_NTER"/>
    <property type="match status" value="1"/>
</dbReference>
<dbReference type="Proteomes" id="UP000252795">
    <property type="component" value="Unassembled WGS sequence"/>
</dbReference>
<evidence type="ECO:0000313" key="3">
    <source>
        <dbReference type="EMBL" id="RCW37738.1"/>
    </source>
</evidence>
<dbReference type="CDD" id="cd03207">
    <property type="entry name" value="GST_C_8"/>
    <property type="match status" value="1"/>
</dbReference>
<keyword evidence="3" id="KW-0808">Transferase</keyword>
<dbReference type="PANTHER" id="PTHR44051:SF21">
    <property type="entry name" value="GLUTATHIONE S-TRANSFERASE FAMILY PROTEIN"/>
    <property type="match status" value="1"/>
</dbReference>
<dbReference type="Pfam" id="PF13410">
    <property type="entry name" value="GST_C_2"/>
    <property type="match status" value="1"/>
</dbReference>
<dbReference type="Gene3D" id="3.40.30.10">
    <property type="entry name" value="Glutaredoxin"/>
    <property type="match status" value="1"/>
</dbReference>
<feature type="domain" description="GST N-terminal" evidence="1">
    <location>
        <begin position="2"/>
        <end position="81"/>
    </location>
</feature>
<dbReference type="InterPro" id="IPR004045">
    <property type="entry name" value="Glutathione_S-Trfase_N"/>
</dbReference>
<dbReference type="EMBL" id="QNSA01000001">
    <property type="protein sequence ID" value="RBP76892.1"/>
    <property type="molecule type" value="Genomic_DNA"/>
</dbReference>
<evidence type="ECO:0000313" key="4">
    <source>
        <dbReference type="Proteomes" id="UP000252795"/>
    </source>
</evidence>
<evidence type="ECO:0000313" key="5">
    <source>
        <dbReference type="Proteomes" id="UP000253065"/>
    </source>
</evidence>
<name>A0A368V9D8_MARNT</name>
<reference evidence="3 4" key="1">
    <citation type="submission" date="2018-07" db="EMBL/GenBank/DDBJ databases">
        <title>Freshwater and sediment microbial communities from various areas in North America, analyzing microbe dynamics in response to fracking.</title>
        <authorList>
            <person name="Lamendella R."/>
        </authorList>
    </citation>
    <scope>NUCLEOTIDE SEQUENCE [LARGE SCALE GENOMIC DNA]</scope>
    <source>
        <strain evidence="3 4">114E</strain>
        <strain evidence="2 5">114E_o</strain>
    </source>
</reference>
<sequence length="211" mass="23642">MSDLTLYTHPMSRGRVVRWMLEEVGADYTVKTLEFGGDMKGPEYLAINPMGKVPAIKHGDVVVTEVAAICAWLADRFPEKNLAPGLHAPERGGYYRWLFFMAGPFEMASSAIAYDWRIDSSNEQAVGCGPVNDSIKVLEQALAKTPYICGDQFTAADVLVSSYLWWEMMQENIPRLDVFREYTDRLESRPAARRANALDDELAEQLKAAVV</sequence>
<dbReference type="SUPFAM" id="SSF52833">
    <property type="entry name" value="Thioredoxin-like"/>
    <property type="match status" value="1"/>
</dbReference>
<dbReference type="Gene3D" id="1.20.1050.10">
    <property type="match status" value="1"/>
</dbReference>
<dbReference type="AlphaFoldDB" id="A0A368V9D8"/>
<dbReference type="EMBL" id="QPJB01000001">
    <property type="protein sequence ID" value="RCW37738.1"/>
    <property type="molecule type" value="Genomic_DNA"/>
</dbReference>
<dbReference type="SFLD" id="SFLDG00358">
    <property type="entry name" value="Main_(cytGST)"/>
    <property type="match status" value="1"/>
</dbReference>
<dbReference type="InterPro" id="IPR036282">
    <property type="entry name" value="Glutathione-S-Trfase_C_sf"/>
</dbReference>
<gene>
    <name evidence="3" type="ORF">DET51_10174</name>
    <name evidence="2" type="ORF">DET64_10175</name>
</gene>
<dbReference type="RefSeq" id="WP_014420913.1">
    <property type="nucleotide sequence ID" value="NZ_CAJXYA010000037.1"/>
</dbReference>
<protein>
    <submittedName>
        <fullName evidence="3">Glutathione S-transferase</fullName>
    </submittedName>
</protein>
<dbReference type="SUPFAM" id="SSF47616">
    <property type="entry name" value="GST C-terminal domain-like"/>
    <property type="match status" value="1"/>
</dbReference>